<organism evidence="2 3">
    <name type="scientific">Fusarium zealandicum</name>
    <dbReference type="NCBI Taxonomy" id="1053134"/>
    <lineage>
        <taxon>Eukaryota</taxon>
        <taxon>Fungi</taxon>
        <taxon>Dikarya</taxon>
        <taxon>Ascomycota</taxon>
        <taxon>Pezizomycotina</taxon>
        <taxon>Sordariomycetes</taxon>
        <taxon>Hypocreomycetidae</taxon>
        <taxon>Hypocreales</taxon>
        <taxon>Nectriaceae</taxon>
        <taxon>Fusarium</taxon>
        <taxon>Fusarium staphyleae species complex</taxon>
    </lineage>
</organism>
<protein>
    <submittedName>
        <fullName evidence="2">Uncharacterized protein</fullName>
    </submittedName>
</protein>
<reference evidence="2" key="1">
    <citation type="journal article" date="2020" name="BMC Genomics">
        <title>Correction to: Identification and distribution of gene clusters required for synthesis of sphingolipid metabolism inhibitors in diverse species of the filamentous fungus Fusarium.</title>
        <authorList>
            <person name="Kim H.S."/>
            <person name="Lohmar J.M."/>
            <person name="Busman M."/>
            <person name="Brown D.W."/>
            <person name="Naumann T.A."/>
            <person name="Divon H.H."/>
            <person name="Lysoe E."/>
            <person name="Uhlig S."/>
            <person name="Proctor R.H."/>
        </authorList>
    </citation>
    <scope>NUCLEOTIDE SEQUENCE</scope>
    <source>
        <strain evidence="2">NRRL 22465</strain>
    </source>
</reference>
<gene>
    <name evidence="2" type="ORF">FZEAL_4147</name>
</gene>
<feature type="region of interest" description="Disordered" evidence="1">
    <location>
        <begin position="162"/>
        <end position="206"/>
    </location>
</feature>
<feature type="region of interest" description="Disordered" evidence="1">
    <location>
        <begin position="124"/>
        <end position="143"/>
    </location>
</feature>
<evidence type="ECO:0000313" key="3">
    <source>
        <dbReference type="Proteomes" id="UP000635477"/>
    </source>
</evidence>
<dbReference type="AlphaFoldDB" id="A0A8H4XM69"/>
<comment type="caution">
    <text evidence="2">The sequence shown here is derived from an EMBL/GenBank/DDBJ whole genome shotgun (WGS) entry which is preliminary data.</text>
</comment>
<feature type="region of interest" description="Disordered" evidence="1">
    <location>
        <begin position="315"/>
        <end position="346"/>
    </location>
</feature>
<keyword evidence="3" id="KW-1185">Reference proteome</keyword>
<proteinExistence type="predicted"/>
<name>A0A8H4XM69_9HYPO</name>
<reference evidence="2" key="2">
    <citation type="submission" date="2020-05" db="EMBL/GenBank/DDBJ databases">
        <authorList>
            <person name="Kim H.-S."/>
            <person name="Proctor R.H."/>
            <person name="Brown D.W."/>
        </authorList>
    </citation>
    <scope>NUCLEOTIDE SEQUENCE</scope>
    <source>
        <strain evidence="2">NRRL 22465</strain>
    </source>
</reference>
<feature type="compositionally biased region" description="Acidic residues" evidence="1">
    <location>
        <begin position="322"/>
        <end position="336"/>
    </location>
</feature>
<evidence type="ECO:0000256" key="1">
    <source>
        <dbReference type="SAM" id="MobiDB-lite"/>
    </source>
</evidence>
<dbReference type="Proteomes" id="UP000635477">
    <property type="component" value="Unassembled WGS sequence"/>
</dbReference>
<evidence type="ECO:0000313" key="2">
    <source>
        <dbReference type="EMBL" id="KAF4979688.1"/>
    </source>
</evidence>
<dbReference type="EMBL" id="JABEYC010000283">
    <property type="protein sequence ID" value="KAF4979688.1"/>
    <property type="molecule type" value="Genomic_DNA"/>
</dbReference>
<accession>A0A8H4XM69</accession>
<feature type="compositionally biased region" description="Basic and acidic residues" evidence="1">
    <location>
        <begin position="183"/>
        <end position="205"/>
    </location>
</feature>
<sequence>MVFAASQDTSRSQLKAGWAEGRWCPAKYKPSKGTDPLITAFWIITTALDNMDCHLSVIWRRDGLYQDIICIYPGVNRILTQERASILQSVVKFIRKVESENRTRLYIYPHLALVAGETFIGGYEEKDPEASPDSTPQRPKRKSPFTFAFIASDELRDKLLSDPTTIATRGPRQPEPTPAHNTARIDEGDTQNKHQDELQDREEPSTLRTITRSSFRLSVSTNRAIFSAASKRSRLGIFRSDGKNCNKLQALEEHDSKVTEANAISRRTGSRDRREMQHITFAKEGAICHDPALLKFEEMINAADLREEYRRRVAVSEPKVSEDDEDEDEFPETDADDSGHDLGFSVDDEISDMESSRSLNSKNSELQIRSEKLAEWSMVAKKVLDAELVSFDGEDDERLLRALDSVKLQASCGRNDDAEAVVPPCVLDDAAQNPMPDGGVAVRCYNNVENSLETEYAYPTTTINNAKAVPKDAALRKAVPAGSVGIDLTLDAGGAVDKAYVKMAHDGASVAEKLVSIDLALDVAEASGLDDSTDDPGDSDRAVAIFEDRVITAKDYLGSDLARSSTSNQAILSQSLRPATAVRHCIFSYGTPRKDNP</sequence>